<evidence type="ECO:0000256" key="4">
    <source>
        <dbReference type="ARBA" id="ARBA00022729"/>
    </source>
</evidence>
<dbReference type="InterPro" id="IPR015720">
    <property type="entry name" value="Emp24-like"/>
</dbReference>
<name>A0A4P9ZR69_9FUNG</name>
<dbReference type="SMART" id="SM01190">
    <property type="entry name" value="EMP24_GP25L"/>
    <property type="match status" value="1"/>
</dbReference>
<dbReference type="EMBL" id="ML002775">
    <property type="protein sequence ID" value="RKP35835.1"/>
    <property type="molecule type" value="Genomic_DNA"/>
</dbReference>
<dbReference type="Proteomes" id="UP000268162">
    <property type="component" value="Unassembled WGS sequence"/>
</dbReference>
<evidence type="ECO:0000256" key="8">
    <source>
        <dbReference type="SAM" id="SignalP"/>
    </source>
</evidence>
<dbReference type="STRING" id="215637.A0A4P9ZR69"/>
<keyword evidence="4 8" id="KW-0732">Signal</keyword>
<keyword evidence="11" id="KW-1185">Reference proteome</keyword>
<keyword evidence="3 7" id="KW-0812">Transmembrane</keyword>
<dbReference type="InterPro" id="IPR009038">
    <property type="entry name" value="GOLD_dom"/>
</dbReference>
<evidence type="ECO:0000313" key="11">
    <source>
        <dbReference type="Proteomes" id="UP000268162"/>
    </source>
</evidence>
<keyword evidence="6 7" id="KW-0472">Membrane</keyword>
<sequence length="218" mass="24876">MRFPTISACLILGTLVGTSLVQAIKFDMPAFPDALKEEKCLSNWGPQNTKVKVKVKTTAAYGQNLQLRIYDNSASSNVFATRKGINEDLLIEFHTHEHAQVFVCFRNLLEEGAKADGRLRTVTFSMDVGASAIDFKEMAAQEKLKPLEAELVKLEKYLEEVDDQMAYMKRRESKLRNTNESTNERIKFLSVLSLVVLGLSGLWQVYYLRRFFQQKKLI</sequence>
<feature type="signal peptide" evidence="8">
    <location>
        <begin position="1"/>
        <end position="23"/>
    </location>
</feature>
<evidence type="ECO:0000256" key="3">
    <source>
        <dbReference type="ARBA" id="ARBA00022692"/>
    </source>
</evidence>
<dbReference type="PANTHER" id="PTHR22811">
    <property type="entry name" value="TRANSMEMBRANE EMP24 DOMAIN-CONTAINING PROTEIN"/>
    <property type="match status" value="1"/>
</dbReference>
<dbReference type="Pfam" id="PF01105">
    <property type="entry name" value="EMP24_GP25L"/>
    <property type="match status" value="1"/>
</dbReference>
<accession>A0A4P9ZR69</accession>
<comment type="subcellular location">
    <subcellularLocation>
        <location evidence="1">Membrane</location>
        <topology evidence="1">Single-pass type I membrane protein</topology>
    </subcellularLocation>
</comment>
<evidence type="ECO:0000313" key="10">
    <source>
        <dbReference type="EMBL" id="RKP35835.1"/>
    </source>
</evidence>
<proteinExistence type="inferred from homology"/>
<dbReference type="OrthoDB" id="759142at2759"/>
<organism evidence="10 11">
    <name type="scientific">Dimargaris cristalligena</name>
    <dbReference type="NCBI Taxonomy" id="215637"/>
    <lineage>
        <taxon>Eukaryota</taxon>
        <taxon>Fungi</taxon>
        <taxon>Fungi incertae sedis</taxon>
        <taxon>Zoopagomycota</taxon>
        <taxon>Kickxellomycotina</taxon>
        <taxon>Dimargaritomycetes</taxon>
        <taxon>Dimargaritales</taxon>
        <taxon>Dimargaritaceae</taxon>
        <taxon>Dimargaris</taxon>
    </lineage>
</organism>
<dbReference type="AlphaFoldDB" id="A0A4P9ZR69"/>
<reference evidence="11" key="1">
    <citation type="journal article" date="2018" name="Nat. Microbiol.">
        <title>Leveraging single-cell genomics to expand the fungal tree of life.</title>
        <authorList>
            <person name="Ahrendt S.R."/>
            <person name="Quandt C.A."/>
            <person name="Ciobanu D."/>
            <person name="Clum A."/>
            <person name="Salamov A."/>
            <person name="Andreopoulos B."/>
            <person name="Cheng J.F."/>
            <person name="Woyke T."/>
            <person name="Pelin A."/>
            <person name="Henrissat B."/>
            <person name="Reynolds N.K."/>
            <person name="Benny G.L."/>
            <person name="Smith M.E."/>
            <person name="James T.Y."/>
            <person name="Grigoriev I.V."/>
        </authorList>
    </citation>
    <scope>NUCLEOTIDE SEQUENCE [LARGE SCALE GENOMIC DNA]</scope>
    <source>
        <strain evidence="11">RSA 468</strain>
    </source>
</reference>
<protein>
    <submittedName>
        <fullName evidence="10">Emp24/gp25L/p24 family/GOLD-domain-containing protein</fullName>
    </submittedName>
</protein>
<evidence type="ECO:0000256" key="5">
    <source>
        <dbReference type="ARBA" id="ARBA00022989"/>
    </source>
</evidence>
<dbReference type="GO" id="GO:0016020">
    <property type="term" value="C:membrane"/>
    <property type="evidence" value="ECO:0007669"/>
    <property type="project" value="UniProtKB-SubCell"/>
</dbReference>
<evidence type="ECO:0000256" key="2">
    <source>
        <dbReference type="ARBA" id="ARBA00007104"/>
    </source>
</evidence>
<feature type="chain" id="PRO_5020205360" evidence="8">
    <location>
        <begin position="24"/>
        <end position="218"/>
    </location>
</feature>
<evidence type="ECO:0000256" key="1">
    <source>
        <dbReference type="ARBA" id="ARBA00004479"/>
    </source>
</evidence>
<feature type="domain" description="GOLD" evidence="9">
    <location>
        <begin position="23"/>
        <end position="213"/>
    </location>
</feature>
<evidence type="ECO:0000259" key="9">
    <source>
        <dbReference type="SMART" id="SM01190"/>
    </source>
</evidence>
<gene>
    <name evidence="10" type="ORF">BJ085DRAFT_14977</name>
</gene>
<keyword evidence="5 7" id="KW-1133">Transmembrane helix</keyword>
<comment type="similarity">
    <text evidence="2">Belongs to the EMP24/GP25L family.</text>
</comment>
<feature type="transmembrane region" description="Helical" evidence="7">
    <location>
        <begin position="188"/>
        <end position="208"/>
    </location>
</feature>
<evidence type="ECO:0000256" key="7">
    <source>
        <dbReference type="SAM" id="Phobius"/>
    </source>
</evidence>
<evidence type="ECO:0000256" key="6">
    <source>
        <dbReference type="ARBA" id="ARBA00023136"/>
    </source>
</evidence>